<dbReference type="EMBL" id="CATNWA010011979">
    <property type="protein sequence ID" value="CAI9562662.1"/>
    <property type="molecule type" value="Genomic_DNA"/>
</dbReference>
<reference evidence="1" key="1">
    <citation type="submission" date="2023-05" db="EMBL/GenBank/DDBJ databases">
        <authorList>
            <person name="Stuckert A."/>
        </authorList>
    </citation>
    <scope>NUCLEOTIDE SEQUENCE</scope>
</reference>
<gene>
    <name evidence="1" type="ORF">SPARVUS_LOCUS5649786</name>
</gene>
<keyword evidence="2" id="KW-1185">Reference proteome</keyword>
<sequence length="48" mass="5458">MSCQSAPVLVHSFLNSRAADWSYIKRVASPHVVNMLTYLIFVLICTFQ</sequence>
<comment type="caution">
    <text evidence="1">The sequence shown here is derived from an EMBL/GenBank/DDBJ whole genome shotgun (WGS) entry which is preliminary data.</text>
</comment>
<proteinExistence type="predicted"/>
<feature type="non-terminal residue" evidence="1">
    <location>
        <position position="48"/>
    </location>
</feature>
<dbReference type="Proteomes" id="UP001162483">
    <property type="component" value="Unassembled WGS sequence"/>
</dbReference>
<name>A0ABN9CR48_9NEOB</name>
<protein>
    <submittedName>
        <fullName evidence="1">Uncharacterized protein</fullName>
    </submittedName>
</protein>
<evidence type="ECO:0000313" key="1">
    <source>
        <dbReference type="EMBL" id="CAI9562662.1"/>
    </source>
</evidence>
<evidence type="ECO:0000313" key="2">
    <source>
        <dbReference type="Proteomes" id="UP001162483"/>
    </source>
</evidence>
<organism evidence="1 2">
    <name type="scientific">Staurois parvus</name>
    <dbReference type="NCBI Taxonomy" id="386267"/>
    <lineage>
        <taxon>Eukaryota</taxon>
        <taxon>Metazoa</taxon>
        <taxon>Chordata</taxon>
        <taxon>Craniata</taxon>
        <taxon>Vertebrata</taxon>
        <taxon>Euteleostomi</taxon>
        <taxon>Amphibia</taxon>
        <taxon>Batrachia</taxon>
        <taxon>Anura</taxon>
        <taxon>Neobatrachia</taxon>
        <taxon>Ranoidea</taxon>
        <taxon>Ranidae</taxon>
        <taxon>Staurois</taxon>
    </lineage>
</organism>
<accession>A0ABN9CR48</accession>